<dbReference type="EMBL" id="MRCU01000006">
    <property type="protein sequence ID" value="RKK15852.1"/>
    <property type="molecule type" value="Genomic_DNA"/>
</dbReference>
<gene>
    <name evidence="1" type="ORF">BFJ65_g9429</name>
</gene>
<protein>
    <submittedName>
        <fullName evidence="1">Uncharacterized protein</fullName>
    </submittedName>
</protein>
<sequence>MDATYESFFVLAPQPDPSLFFLDSSERIKLIISSLGVLISRLSFESVLE</sequence>
<organism evidence="1">
    <name type="scientific">Fusarium oxysporum f. sp. cepae</name>
    <dbReference type="NCBI Taxonomy" id="396571"/>
    <lineage>
        <taxon>Eukaryota</taxon>
        <taxon>Fungi</taxon>
        <taxon>Dikarya</taxon>
        <taxon>Ascomycota</taxon>
        <taxon>Pezizomycotina</taxon>
        <taxon>Sordariomycetes</taxon>
        <taxon>Hypocreomycetidae</taxon>
        <taxon>Hypocreales</taxon>
        <taxon>Nectriaceae</taxon>
        <taxon>Fusarium</taxon>
        <taxon>Fusarium oxysporum species complex</taxon>
    </lineage>
</organism>
<dbReference type="AlphaFoldDB" id="A0A3L6ND43"/>
<reference evidence="1" key="1">
    <citation type="journal article" date="2018" name="Sci. Rep.">
        <title>Characterisation of pathogen-specific regions and novel effector candidates in Fusarium oxysporum f. sp. cepae.</title>
        <authorList>
            <person name="Armitage A.D."/>
            <person name="Taylor A."/>
            <person name="Sobczyk M.K."/>
            <person name="Baxter L."/>
            <person name="Greenfield B.P."/>
            <person name="Bates H.J."/>
            <person name="Wilson F."/>
            <person name="Jackson A.C."/>
            <person name="Ott S."/>
            <person name="Harrison R.J."/>
            <person name="Clarkson J.P."/>
        </authorList>
    </citation>
    <scope>NUCLEOTIDE SEQUENCE [LARGE SCALE GENOMIC DNA]</scope>
    <source>
        <strain evidence="1">FoC_Fus2</strain>
    </source>
</reference>
<proteinExistence type="predicted"/>
<evidence type="ECO:0000313" key="1">
    <source>
        <dbReference type="EMBL" id="RKK15852.1"/>
    </source>
</evidence>
<name>A0A3L6ND43_FUSOX</name>
<dbReference type="Proteomes" id="UP000270866">
    <property type="component" value="Chromosome 8"/>
</dbReference>
<comment type="caution">
    <text evidence="1">The sequence shown here is derived from an EMBL/GenBank/DDBJ whole genome shotgun (WGS) entry which is preliminary data.</text>
</comment>
<accession>A0A3L6ND43</accession>